<dbReference type="SUPFAM" id="SSF56112">
    <property type="entry name" value="Protein kinase-like (PK-like)"/>
    <property type="match status" value="1"/>
</dbReference>
<gene>
    <name evidence="22" type="ORF">ACH5RR_039115</name>
</gene>
<dbReference type="InterPro" id="IPR051809">
    <property type="entry name" value="Plant_receptor-like_S/T_kinase"/>
</dbReference>
<keyword evidence="8 20" id="KW-0812">Transmembrane</keyword>
<evidence type="ECO:0000256" key="18">
    <source>
        <dbReference type="ARBA" id="ARBA00047899"/>
    </source>
</evidence>
<keyword evidence="9" id="KW-0732">Signal</keyword>
<dbReference type="PANTHER" id="PTHR27008:SF592">
    <property type="entry name" value="LEUCINE-RICH REPEAT RECEPTOR-LIKE PROTEIN KINASE FAMILY PROTEIN-RELATED"/>
    <property type="match status" value="1"/>
</dbReference>
<evidence type="ECO:0000256" key="5">
    <source>
        <dbReference type="ARBA" id="ARBA00022553"/>
    </source>
</evidence>
<evidence type="ECO:0000256" key="11">
    <source>
        <dbReference type="ARBA" id="ARBA00022741"/>
    </source>
</evidence>
<keyword evidence="6" id="KW-0433">Leucine-rich repeat</keyword>
<name>A0ABD2XXB5_9GENT</name>
<dbReference type="FunFam" id="3.30.200.20:FF:000432">
    <property type="entry name" value="LRR receptor-like serine/threonine-protein kinase EFR"/>
    <property type="match status" value="1"/>
</dbReference>
<dbReference type="GO" id="GO:0005886">
    <property type="term" value="C:plasma membrane"/>
    <property type="evidence" value="ECO:0007669"/>
    <property type="project" value="UniProtKB-SubCell"/>
</dbReference>
<keyword evidence="5" id="KW-0597">Phosphoprotein</keyword>
<proteinExistence type="predicted"/>
<dbReference type="Gene3D" id="1.10.510.10">
    <property type="entry name" value="Transferase(Phosphotransferase) domain 1"/>
    <property type="match status" value="1"/>
</dbReference>
<evidence type="ECO:0000256" key="2">
    <source>
        <dbReference type="ARBA" id="ARBA00012513"/>
    </source>
</evidence>
<dbReference type="EMBL" id="JBJUIK010000016">
    <property type="protein sequence ID" value="KAL3500022.1"/>
    <property type="molecule type" value="Genomic_DNA"/>
</dbReference>
<keyword evidence="14 20" id="KW-1133">Transmembrane helix</keyword>
<sequence>MLDGEVPNEGLFTNSTAFSISGNEKLCGGIKMLQLPECQREVSSSNNKFSLSGVSVFIVVGFLISLLLGYILVFRCCTRKTRISSTTSSDSPLGDQYPKVSYTELHKATDGFSPTNLIAKGRYSSVYKGTLKYSKQTVAVKVMNLQYRGSRKSFMAECEALRNIRHRNLVKIVTSCSGTDFKGNEFKALVYEFMPNGSLESWLHPSSSNLLQPKSLNLIQRLNIAIDVASALEYLHNCCEIPLVHRDIKPSNILLDDQLCAHLGDFGSARSLLLAVEIRSRTIGLVGTVGYVALECGMGEPATTLVDVYSYGILLLEMFTGMRPTNSLLKDNFCLHNYVKMALPDQVMRIADPTLLSECKNESTIMTNHIHTRRRCATHRIQECLVSIFHIAVACSAQIPRERMNIADALTELQATREAIFKRE</sequence>
<evidence type="ECO:0000256" key="16">
    <source>
        <dbReference type="ARBA" id="ARBA00023170"/>
    </source>
</evidence>
<comment type="caution">
    <text evidence="22">The sequence shown here is derived from an EMBL/GenBank/DDBJ whole genome shotgun (WGS) entry which is preliminary data.</text>
</comment>
<reference evidence="22 23" key="1">
    <citation type="submission" date="2024-11" db="EMBL/GenBank/DDBJ databases">
        <title>A near-complete genome assembly of Cinchona calisaya.</title>
        <authorList>
            <person name="Lian D.C."/>
            <person name="Zhao X.W."/>
            <person name="Wei L."/>
        </authorList>
    </citation>
    <scope>NUCLEOTIDE SEQUENCE [LARGE SCALE GENOMIC DNA]</scope>
    <source>
        <tissue evidence="22">Nenye</tissue>
    </source>
</reference>
<keyword evidence="10" id="KW-0677">Repeat</keyword>
<evidence type="ECO:0000256" key="17">
    <source>
        <dbReference type="ARBA" id="ARBA00023180"/>
    </source>
</evidence>
<evidence type="ECO:0000256" key="1">
    <source>
        <dbReference type="ARBA" id="ARBA00004162"/>
    </source>
</evidence>
<dbReference type="PROSITE" id="PS00108">
    <property type="entry name" value="PROTEIN_KINASE_ST"/>
    <property type="match status" value="1"/>
</dbReference>
<feature type="domain" description="Protein kinase" evidence="21">
    <location>
        <begin position="112"/>
        <end position="421"/>
    </location>
</feature>
<evidence type="ECO:0000256" key="4">
    <source>
        <dbReference type="ARBA" id="ARBA00022527"/>
    </source>
</evidence>
<dbReference type="AlphaFoldDB" id="A0ABD2XXB5"/>
<dbReference type="FunFam" id="1.10.510.10:FF:000358">
    <property type="entry name" value="Putative leucine-rich repeat receptor-like serine/threonine-protein kinase"/>
    <property type="match status" value="1"/>
</dbReference>
<keyword evidence="3" id="KW-1003">Cell membrane</keyword>
<keyword evidence="23" id="KW-1185">Reference proteome</keyword>
<dbReference type="SMART" id="SM00220">
    <property type="entry name" value="S_TKc"/>
    <property type="match status" value="1"/>
</dbReference>
<dbReference type="GO" id="GO:0005524">
    <property type="term" value="F:ATP binding"/>
    <property type="evidence" value="ECO:0007669"/>
    <property type="project" value="UniProtKB-KW"/>
</dbReference>
<keyword evidence="16" id="KW-0675">Receptor</keyword>
<dbReference type="InterPro" id="IPR008271">
    <property type="entry name" value="Ser/Thr_kinase_AS"/>
</dbReference>
<dbReference type="Pfam" id="PF07714">
    <property type="entry name" value="PK_Tyr_Ser-Thr"/>
    <property type="match status" value="1"/>
</dbReference>
<comment type="catalytic activity">
    <reaction evidence="18">
        <text>L-threonyl-[protein] + ATP = O-phospho-L-threonyl-[protein] + ADP + H(+)</text>
        <dbReference type="Rhea" id="RHEA:46608"/>
        <dbReference type="Rhea" id="RHEA-COMP:11060"/>
        <dbReference type="Rhea" id="RHEA-COMP:11605"/>
        <dbReference type="ChEBI" id="CHEBI:15378"/>
        <dbReference type="ChEBI" id="CHEBI:30013"/>
        <dbReference type="ChEBI" id="CHEBI:30616"/>
        <dbReference type="ChEBI" id="CHEBI:61977"/>
        <dbReference type="ChEBI" id="CHEBI:456216"/>
        <dbReference type="EC" id="2.7.11.1"/>
    </reaction>
</comment>
<evidence type="ECO:0000256" key="6">
    <source>
        <dbReference type="ARBA" id="ARBA00022614"/>
    </source>
</evidence>
<evidence type="ECO:0000256" key="10">
    <source>
        <dbReference type="ARBA" id="ARBA00022737"/>
    </source>
</evidence>
<evidence type="ECO:0000256" key="3">
    <source>
        <dbReference type="ARBA" id="ARBA00022475"/>
    </source>
</evidence>
<accession>A0ABD2XXB5</accession>
<dbReference type="PROSITE" id="PS50011">
    <property type="entry name" value="PROTEIN_KINASE_DOM"/>
    <property type="match status" value="1"/>
</dbReference>
<evidence type="ECO:0000259" key="21">
    <source>
        <dbReference type="PROSITE" id="PS50011"/>
    </source>
</evidence>
<keyword evidence="7" id="KW-0808">Transferase</keyword>
<evidence type="ECO:0000256" key="19">
    <source>
        <dbReference type="ARBA" id="ARBA00048679"/>
    </source>
</evidence>
<evidence type="ECO:0000256" key="7">
    <source>
        <dbReference type="ARBA" id="ARBA00022679"/>
    </source>
</evidence>
<evidence type="ECO:0000256" key="13">
    <source>
        <dbReference type="ARBA" id="ARBA00022840"/>
    </source>
</evidence>
<keyword evidence="11" id="KW-0547">Nucleotide-binding</keyword>
<evidence type="ECO:0000313" key="22">
    <source>
        <dbReference type="EMBL" id="KAL3500022.1"/>
    </source>
</evidence>
<comment type="subcellular location">
    <subcellularLocation>
        <location evidence="1">Cell membrane</location>
        <topology evidence="1">Single-pass membrane protein</topology>
    </subcellularLocation>
</comment>
<organism evidence="22 23">
    <name type="scientific">Cinchona calisaya</name>
    <dbReference type="NCBI Taxonomy" id="153742"/>
    <lineage>
        <taxon>Eukaryota</taxon>
        <taxon>Viridiplantae</taxon>
        <taxon>Streptophyta</taxon>
        <taxon>Embryophyta</taxon>
        <taxon>Tracheophyta</taxon>
        <taxon>Spermatophyta</taxon>
        <taxon>Magnoliopsida</taxon>
        <taxon>eudicotyledons</taxon>
        <taxon>Gunneridae</taxon>
        <taxon>Pentapetalae</taxon>
        <taxon>asterids</taxon>
        <taxon>lamiids</taxon>
        <taxon>Gentianales</taxon>
        <taxon>Rubiaceae</taxon>
        <taxon>Cinchonoideae</taxon>
        <taxon>Cinchoneae</taxon>
        <taxon>Cinchona</taxon>
    </lineage>
</organism>
<dbReference type="Proteomes" id="UP001630127">
    <property type="component" value="Unassembled WGS sequence"/>
</dbReference>
<feature type="transmembrane region" description="Helical" evidence="20">
    <location>
        <begin position="49"/>
        <end position="73"/>
    </location>
</feature>
<comment type="catalytic activity">
    <reaction evidence="19">
        <text>L-seryl-[protein] + ATP = O-phospho-L-seryl-[protein] + ADP + H(+)</text>
        <dbReference type="Rhea" id="RHEA:17989"/>
        <dbReference type="Rhea" id="RHEA-COMP:9863"/>
        <dbReference type="Rhea" id="RHEA-COMP:11604"/>
        <dbReference type="ChEBI" id="CHEBI:15378"/>
        <dbReference type="ChEBI" id="CHEBI:29999"/>
        <dbReference type="ChEBI" id="CHEBI:30616"/>
        <dbReference type="ChEBI" id="CHEBI:83421"/>
        <dbReference type="ChEBI" id="CHEBI:456216"/>
        <dbReference type="EC" id="2.7.11.1"/>
    </reaction>
</comment>
<keyword evidence="13" id="KW-0067">ATP-binding</keyword>
<evidence type="ECO:0000256" key="15">
    <source>
        <dbReference type="ARBA" id="ARBA00023136"/>
    </source>
</evidence>
<dbReference type="InterPro" id="IPR011009">
    <property type="entry name" value="Kinase-like_dom_sf"/>
</dbReference>
<keyword evidence="4" id="KW-0723">Serine/threonine-protein kinase</keyword>
<evidence type="ECO:0000256" key="14">
    <source>
        <dbReference type="ARBA" id="ARBA00022989"/>
    </source>
</evidence>
<protein>
    <recommendedName>
        <fullName evidence="2">non-specific serine/threonine protein kinase</fullName>
        <ecNumber evidence="2">2.7.11.1</ecNumber>
    </recommendedName>
</protein>
<dbReference type="GO" id="GO:0004674">
    <property type="term" value="F:protein serine/threonine kinase activity"/>
    <property type="evidence" value="ECO:0007669"/>
    <property type="project" value="UniProtKB-KW"/>
</dbReference>
<dbReference type="Gene3D" id="3.30.200.20">
    <property type="entry name" value="Phosphorylase Kinase, domain 1"/>
    <property type="match status" value="1"/>
</dbReference>
<dbReference type="PANTHER" id="PTHR27008">
    <property type="entry name" value="OS04G0122200 PROTEIN"/>
    <property type="match status" value="1"/>
</dbReference>
<dbReference type="InterPro" id="IPR001245">
    <property type="entry name" value="Ser-Thr/Tyr_kinase_cat_dom"/>
</dbReference>
<keyword evidence="15 20" id="KW-0472">Membrane</keyword>
<dbReference type="EC" id="2.7.11.1" evidence="2"/>
<evidence type="ECO:0000313" key="23">
    <source>
        <dbReference type="Proteomes" id="UP001630127"/>
    </source>
</evidence>
<evidence type="ECO:0000256" key="12">
    <source>
        <dbReference type="ARBA" id="ARBA00022777"/>
    </source>
</evidence>
<evidence type="ECO:0000256" key="9">
    <source>
        <dbReference type="ARBA" id="ARBA00022729"/>
    </source>
</evidence>
<dbReference type="InterPro" id="IPR000719">
    <property type="entry name" value="Prot_kinase_dom"/>
</dbReference>
<keyword evidence="17" id="KW-0325">Glycoprotein</keyword>
<evidence type="ECO:0000256" key="20">
    <source>
        <dbReference type="SAM" id="Phobius"/>
    </source>
</evidence>
<keyword evidence="12" id="KW-0418">Kinase</keyword>
<evidence type="ECO:0000256" key="8">
    <source>
        <dbReference type="ARBA" id="ARBA00022692"/>
    </source>
</evidence>